<evidence type="ECO:0000256" key="2">
    <source>
        <dbReference type="SAM" id="Phobius"/>
    </source>
</evidence>
<protein>
    <recommendedName>
        <fullName evidence="3">ZipA C-terminal FtsZ-binding domain-containing protein</fullName>
    </recommendedName>
</protein>
<keyword evidence="2" id="KW-0812">Transmembrane</keyword>
<dbReference type="InterPro" id="IPR036765">
    <property type="entry name" value="ZipA_FtsZ-bd_C_sf"/>
</dbReference>
<feature type="compositionally biased region" description="Acidic residues" evidence="1">
    <location>
        <begin position="77"/>
        <end position="88"/>
    </location>
</feature>
<dbReference type="AlphaFoldDB" id="A0A8W7P058"/>
<sequence length="585" mass="64704">MSELQIGVLILGVAVIALVFGFNVFQEWRFRKKASQAFARPHDDVLLNVPKNNVRDGVRADRMEPVLVDSAHLPAGYDDEPFEPEIPEDTSLTMPPVVERPAPVPEPMPQREDDESGQFESADHQALVAALLDPSLDFIAEVVFHEPHELAAMPRFNVGKRTHIIGRTEKGLWKPAEALPGTRYKQINIGMQMVDRSGSVTEPELAGFCQQVSRFAEEHDAAVSFPQRQQKLVAARELDRFCADVDVLIGINVVPRQAVEGTRLRSFVEAGGLQLEPDGAFHYLADSGNTLYSLMAADQMPFTFHTLLDKSFPALTLLTAFGQAGFFNHHAEVAADDAGRVANHRVVDLADGFRAVVPGFVGEVGVGGNGVDFHAQLGEFSVVVSQVAQFGRADEGEVSRVEEHYRPFALQIGIAYVDEFAIVKSGSLERFDFALQHAQPLRQQIATLWQLAIRRQLVHRLWQVFSQPLTELLRVQTKLARQRAHLLAAQYLLDLLGRHRQVATGPDPGRHQLAHAATVELLHQPRQASLLLHQFDTSLHAVKHGEKALVRGIQRQPLAFALGNVEQGSNPAAMTAIPLDQRRSV</sequence>
<proteinExistence type="predicted"/>
<dbReference type="SUPFAM" id="SSF64383">
    <property type="entry name" value="Cell-division protein ZipA, C-terminal domain"/>
    <property type="match status" value="1"/>
</dbReference>
<feature type="region of interest" description="Disordered" evidence="1">
    <location>
        <begin position="73"/>
        <end position="119"/>
    </location>
</feature>
<dbReference type="Gene3D" id="3.30.1400.10">
    <property type="entry name" value="ZipA, C-terminal FtsZ-binding domain"/>
    <property type="match status" value="1"/>
</dbReference>
<evidence type="ECO:0000313" key="4">
    <source>
        <dbReference type="EnsemblMetazoa" id="ACOM022652-PA.1"/>
    </source>
</evidence>
<organism evidence="4">
    <name type="scientific">Anopheles coluzzii</name>
    <name type="common">African malaria mosquito</name>
    <dbReference type="NCBI Taxonomy" id="1518534"/>
    <lineage>
        <taxon>Eukaryota</taxon>
        <taxon>Metazoa</taxon>
        <taxon>Ecdysozoa</taxon>
        <taxon>Arthropoda</taxon>
        <taxon>Hexapoda</taxon>
        <taxon>Insecta</taxon>
        <taxon>Pterygota</taxon>
        <taxon>Neoptera</taxon>
        <taxon>Endopterygota</taxon>
        <taxon>Diptera</taxon>
        <taxon>Nematocera</taxon>
        <taxon>Culicoidea</taxon>
        <taxon>Culicidae</taxon>
        <taxon>Anophelinae</taxon>
        <taxon>Anopheles</taxon>
    </lineage>
</organism>
<keyword evidence="2" id="KW-1133">Transmembrane helix</keyword>
<accession>A0A8W7P058</accession>
<keyword evidence="2" id="KW-0472">Membrane</keyword>
<dbReference type="Pfam" id="PF04354">
    <property type="entry name" value="ZipA_C"/>
    <property type="match status" value="1"/>
</dbReference>
<dbReference type="Proteomes" id="UP000075882">
    <property type="component" value="Unassembled WGS sequence"/>
</dbReference>
<evidence type="ECO:0000256" key="1">
    <source>
        <dbReference type="SAM" id="MobiDB-lite"/>
    </source>
</evidence>
<evidence type="ECO:0000259" key="3">
    <source>
        <dbReference type="Pfam" id="PF04354"/>
    </source>
</evidence>
<dbReference type="InterPro" id="IPR007449">
    <property type="entry name" value="ZipA_FtsZ-bd_C"/>
</dbReference>
<feature type="transmembrane region" description="Helical" evidence="2">
    <location>
        <begin position="6"/>
        <end position="25"/>
    </location>
</feature>
<reference evidence="4" key="1">
    <citation type="submission" date="2022-08" db="UniProtKB">
        <authorList>
            <consortium name="EnsemblMetazoa"/>
        </authorList>
    </citation>
    <scope>IDENTIFICATION</scope>
</reference>
<feature type="domain" description="ZipA C-terminal FtsZ-binding" evidence="3">
    <location>
        <begin position="248"/>
        <end position="321"/>
    </location>
</feature>
<dbReference type="EnsemblMetazoa" id="ACOM022652-RA">
    <property type="protein sequence ID" value="ACOM022652-PA.1"/>
    <property type="gene ID" value="ACOM022652"/>
</dbReference>
<name>A0A8W7P058_ANOCL</name>